<comment type="caution">
    <text evidence="1">The sequence shown here is derived from an EMBL/GenBank/DDBJ whole genome shotgun (WGS) entry which is preliminary data.</text>
</comment>
<organism evidence="1 2">
    <name type="scientific">Rhodopirellula islandica</name>
    <dbReference type="NCBI Taxonomy" id="595434"/>
    <lineage>
        <taxon>Bacteria</taxon>
        <taxon>Pseudomonadati</taxon>
        <taxon>Planctomycetota</taxon>
        <taxon>Planctomycetia</taxon>
        <taxon>Pirellulales</taxon>
        <taxon>Pirellulaceae</taxon>
        <taxon>Rhodopirellula</taxon>
    </lineage>
</organism>
<proteinExistence type="predicted"/>
<evidence type="ECO:0000313" key="1">
    <source>
        <dbReference type="EMBL" id="KLU07035.1"/>
    </source>
</evidence>
<dbReference type="STRING" id="595434.RISK_000836"/>
<evidence type="ECO:0000313" key="2">
    <source>
        <dbReference type="Proteomes" id="UP000036367"/>
    </source>
</evidence>
<accession>A0A0J1BKH4</accession>
<keyword evidence="2" id="KW-1185">Reference proteome</keyword>
<sequence length="41" mass="4721">MSWQAWLLPRTTGANAQTAHMVLLDHSCRPAYLIAVQRHEF</sequence>
<dbReference type="PATRIC" id="fig|595434.4.peg.807"/>
<reference evidence="1" key="1">
    <citation type="submission" date="2015-05" db="EMBL/GenBank/DDBJ databases">
        <title>Permanent draft genome of Rhodopirellula islandicus K833.</title>
        <authorList>
            <person name="Kizina J."/>
            <person name="Richter M."/>
            <person name="Glockner F.O."/>
            <person name="Harder J."/>
        </authorList>
    </citation>
    <scope>NUCLEOTIDE SEQUENCE [LARGE SCALE GENOMIC DNA]</scope>
    <source>
        <strain evidence="1">K833</strain>
    </source>
</reference>
<protein>
    <submittedName>
        <fullName evidence="1">Uncharacterized protein</fullName>
    </submittedName>
</protein>
<name>A0A0J1BKH4_RHOIS</name>
<dbReference type="EMBL" id="LECT01000007">
    <property type="protein sequence ID" value="KLU07035.1"/>
    <property type="molecule type" value="Genomic_DNA"/>
</dbReference>
<gene>
    <name evidence="1" type="ORF">RISK_000836</name>
</gene>
<dbReference type="AlphaFoldDB" id="A0A0J1BKH4"/>
<dbReference type="Proteomes" id="UP000036367">
    <property type="component" value="Unassembled WGS sequence"/>
</dbReference>